<dbReference type="AlphaFoldDB" id="A0A0A7ECF4"/>
<keyword evidence="1" id="KW-0472">Membrane</keyword>
<name>A0A0A7ECF4_9GAMM</name>
<evidence type="ECO:0000256" key="1">
    <source>
        <dbReference type="SAM" id="Phobius"/>
    </source>
</evidence>
<organism evidence="2 3">
    <name type="scientific">Pseudoalteromonas piratica</name>
    <dbReference type="NCBI Taxonomy" id="1348114"/>
    <lineage>
        <taxon>Bacteria</taxon>
        <taxon>Pseudomonadati</taxon>
        <taxon>Pseudomonadota</taxon>
        <taxon>Gammaproteobacteria</taxon>
        <taxon>Alteromonadales</taxon>
        <taxon>Pseudoalteromonadaceae</taxon>
        <taxon>Pseudoalteromonas</taxon>
    </lineage>
</organism>
<evidence type="ECO:0000313" key="3">
    <source>
        <dbReference type="Proteomes" id="UP000030341"/>
    </source>
</evidence>
<accession>A0A0A7ECF4</accession>
<dbReference type="EMBL" id="CP009888">
    <property type="protein sequence ID" value="AIY64269.1"/>
    <property type="molecule type" value="Genomic_DNA"/>
</dbReference>
<gene>
    <name evidence="2" type="ORF">OM33_03195</name>
</gene>
<keyword evidence="3" id="KW-1185">Reference proteome</keyword>
<dbReference type="Proteomes" id="UP000030341">
    <property type="component" value="Chromosome 1"/>
</dbReference>
<dbReference type="KEGG" id="pseo:OM33_03195"/>
<keyword evidence="1" id="KW-1133">Transmembrane helix</keyword>
<feature type="transmembrane region" description="Helical" evidence="1">
    <location>
        <begin position="77"/>
        <end position="96"/>
    </location>
</feature>
<dbReference type="HOGENOM" id="CLU_1414122_0_0_6"/>
<reference evidence="2 3" key="1">
    <citation type="submission" date="2014-11" db="EMBL/GenBank/DDBJ databases">
        <title>Complete Genome Sequence of Pseudoalteromonas sp. Strain OCN003 Isolated from Kaneohe Bay, Oahu, Hawaii.</title>
        <authorList>
            <person name="Beurmann S."/>
            <person name="Videau P."/>
            <person name="Ushijima B."/>
            <person name="Smith A.M."/>
            <person name="Aeby G.S."/>
            <person name="Callahan S.M."/>
            <person name="Belcaid M."/>
        </authorList>
    </citation>
    <scope>NUCLEOTIDE SEQUENCE [LARGE SCALE GENOMIC DNA]</scope>
    <source>
        <strain evidence="2 3">OCN003</strain>
    </source>
</reference>
<dbReference type="RefSeq" id="WP_038638684.1">
    <property type="nucleotide sequence ID" value="NZ_CP009888.1"/>
</dbReference>
<feature type="transmembrane region" description="Helical" evidence="1">
    <location>
        <begin position="40"/>
        <end position="57"/>
    </location>
</feature>
<protein>
    <submittedName>
        <fullName evidence="2">Uncharacterized protein</fullName>
    </submittedName>
</protein>
<proteinExistence type="predicted"/>
<keyword evidence="1" id="KW-0812">Transmembrane</keyword>
<sequence length="192" mass="22454">MKILGLLYLLVFFLVLFFGLIGNSSHFVPSNETVNVSKTSAYFFYVLFLLTSVLVIVKGRIKIAETQKWVANDKKFYSFIVFVLPLFTILLSLMFYDALSKGLPSIQSNYISDRHKYNVNAKLVESDRRGRNYYVTFKILHEPNIEHEFNVSSELFFETNLLATYTFQYIKTPFGTQYFLANPEEQWHFSEV</sequence>
<evidence type="ECO:0000313" key="2">
    <source>
        <dbReference type="EMBL" id="AIY64269.1"/>
    </source>
</evidence>